<dbReference type="Pfam" id="PF17293">
    <property type="entry name" value="Arm-DNA-bind_5"/>
    <property type="match status" value="1"/>
</dbReference>
<protein>
    <submittedName>
        <fullName evidence="5">Integrase</fullName>
    </submittedName>
</protein>
<dbReference type="GO" id="GO:0006310">
    <property type="term" value="P:DNA recombination"/>
    <property type="evidence" value="ECO:0007669"/>
    <property type="project" value="UniProtKB-KW"/>
</dbReference>
<reference evidence="5 6" key="2">
    <citation type="submission" date="2017-05" db="EMBL/GenBank/DDBJ databases">
        <title>Genome of Chryseobacterium haifense.</title>
        <authorList>
            <person name="Newman J.D."/>
        </authorList>
    </citation>
    <scope>NUCLEOTIDE SEQUENCE [LARGE SCALE GENOMIC DNA]</scope>
    <source>
        <strain evidence="5 6">DSM 19056</strain>
    </source>
</reference>
<proteinExistence type="inferred from homology"/>
<keyword evidence="2" id="KW-0238">DNA-binding</keyword>
<organism evidence="5 6">
    <name type="scientific">Kaistella haifensis DSM 19056</name>
    <dbReference type="NCBI Taxonomy" id="1450526"/>
    <lineage>
        <taxon>Bacteria</taxon>
        <taxon>Pseudomonadati</taxon>
        <taxon>Bacteroidota</taxon>
        <taxon>Flavobacteriia</taxon>
        <taxon>Flavobacteriales</taxon>
        <taxon>Weeksellaceae</taxon>
        <taxon>Chryseobacterium group</taxon>
        <taxon>Kaistella</taxon>
    </lineage>
</organism>
<dbReference type="GO" id="GO:0015074">
    <property type="term" value="P:DNA integration"/>
    <property type="evidence" value="ECO:0007669"/>
    <property type="project" value="InterPro"/>
</dbReference>
<evidence type="ECO:0000259" key="4">
    <source>
        <dbReference type="PROSITE" id="PS51898"/>
    </source>
</evidence>
<dbReference type="Gene3D" id="1.10.150.130">
    <property type="match status" value="1"/>
</dbReference>
<dbReference type="CDD" id="cd01185">
    <property type="entry name" value="INTN1_C_like"/>
    <property type="match status" value="1"/>
</dbReference>
<dbReference type="SUPFAM" id="SSF56349">
    <property type="entry name" value="DNA breaking-rejoining enzymes"/>
    <property type="match status" value="1"/>
</dbReference>
<comment type="similarity">
    <text evidence="1">Belongs to the 'phage' integrase family.</text>
</comment>
<dbReference type="Pfam" id="PF13102">
    <property type="entry name" value="Phage_int_SAM_5"/>
    <property type="match status" value="1"/>
</dbReference>
<dbReference type="InterPro" id="IPR013762">
    <property type="entry name" value="Integrase-like_cat_sf"/>
</dbReference>
<sequence>MTIKRKITVDVERRKKKGVIINENAPIFIRLTFSSNRINLYSGHRVDIKDWDSDKKEVISGRINSSGQTAEEINITISKYKSAIQSFFLEHQIKNEIPTIEETKNAYEKIKNNGVEIAKVEELKNDKLKKETSFYKVFDEFTSYNGKINNWTTDTYAKLSTLKSHLEAFNPKLKFEDLTLEGLSNILSFFTNKLKLKNTTTKKYIENIKWFLRFAVKKGYTENKSFEDFQPKLKIGKKKLIFLTESEISQIKNVEIPESKLYLNRVRDVLLFLCYTGLRHSDVYKLKKSDIKNGKFDVTTLKTNDSLVIELNKTSQEILDKYKDIPFKNDKALPVISNQNMNDYLKELGELAEINEPITETFFIGNQRHDDTKPKYELLSTHCGRRTFVCLCIAKGIGLQIIMKWTGHSDYKSMKPYIEVTDSTKATEMKKLNF</sequence>
<evidence type="ECO:0000256" key="1">
    <source>
        <dbReference type="ARBA" id="ARBA00008857"/>
    </source>
</evidence>
<dbReference type="InterPro" id="IPR011010">
    <property type="entry name" value="DNA_brk_join_enz"/>
</dbReference>
<dbReference type="GO" id="GO:0003677">
    <property type="term" value="F:DNA binding"/>
    <property type="evidence" value="ECO:0007669"/>
    <property type="project" value="UniProtKB-KW"/>
</dbReference>
<dbReference type="InterPro" id="IPR010998">
    <property type="entry name" value="Integrase_recombinase_N"/>
</dbReference>
<reference evidence="5 6" key="1">
    <citation type="submission" date="2014-01" db="EMBL/GenBank/DDBJ databases">
        <authorList>
            <consortium name="Genome Consortium for Active Teaching"/>
            <person name="Sontag T.C."/>
            <person name="Newman J.D."/>
        </authorList>
    </citation>
    <scope>NUCLEOTIDE SEQUENCE [LARGE SCALE GENOMIC DNA]</scope>
    <source>
        <strain evidence="5 6">DSM 19056</strain>
    </source>
</reference>
<dbReference type="InterPro" id="IPR035386">
    <property type="entry name" value="Arm-DNA-bind_5"/>
</dbReference>
<dbReference type="PROSITE" id="PS51898">
    <property type="entry name" value="TYR_RECOMBINASE"/>
    <property type="match status" value="1"/>
</dbReference>
<accession>A0A246BBR5</accession>
<dbReference type="PANTHER" id="PTHR30349:SF41">
    <property type="entry name" value="INTEGRASE_RECOMBINASE PROTEIN MJ0367-RELATED"/>
    <property type="match status" value="1"/>
</dbReference>
<dbReference type="InterPro" id="IPR025269">
    <property type="entry name" value="SAM-like_dom"/>
</dbReference>
<keyword evidence="3" id="KW-0233">DNA recombination</keyword>
<dbReference type="AlphaFoldDB" id="A0A246BBR5"/>
<name>A0A246BBR5_9FLAO</name>
<feature type="domain" description="Tyr recombinase" evidence="4">
    <location>
        <begin position="238"/>
        <end position="430"/>
    </location>
</feature>
<evidence type="ECO:0000313" key="5">
    <source>
        <dbReference type="EMBL" id="OWK99134.1"/>
    </source>
</evidence>
<dbReference type="Gene3D" id="1.10.443.10">
    <property type="entry name" value="Intergrase catalytic core"/>
    <property type="match status" value="1"/>
</dbReference>
<dbReference type="InterPro" id="IPR050090">
    <property type="entry name" value="Tyrosine_recombinase_XerCD"/>
</dbReference>
<comment type="caution">
    <text evidence="5">The sequence shown here is derived from an EMBL/GenBank/DDBJ whole genome shotgun (WGS) entry which is preliminary data.</text>
</comment>
<dbReference type="Proteomes" id="UP000197587">
    <property type="component" value="Unassembled WGS sequence"/>
</dbReference>
<evidence type="ECO:0000256" key="2">
    <source>
        <dbReference type="ARBA" id="ARBA00023125"/>
    </source>
</evidence>
<evidence type="ECO:0000313" key="6">
    <source>
        <dbReference type="Proteomes" id="UP000197587"/>
    </source>
</evidence>
<dbReference type="PANTHER" id="PTHR30349">
    <property type="entry name" value="PHAGE INTEGRASE-RELATED"/>
    <property type="match status" value="1"/>
</dbReference>
<evidence type="ECO:0000256" key="3">
    <source>
        <dbReference type="ARBA" id="ARBA00023172"/>
    </source>
</evidence>
<gene>
    <name evidence="5" type="ORF">AP75_02625</name>
</gene>
<keyword evidence="6" id="KW-1185">Reference proteome</keyword>
<dbReference type="EMBL" id="JASZ02000003">
    <property type="protein sequence ID" value="OWK99134.1"/>
    <property type="molecule type" value="Genomic_DNA"/>
</dbReference>
<dbReference type="Pfam" id="PF00589">
    <property type="entry name" value="Phage_integrase"/>
    <property type="match status" value="1"/>
</dbReference>
<dbReference type="InterPro" id="IPR002104">
    <property type="entry name" value="Integrase_catalytic"/>
</dbReference>